<organism evidence="1 2">
    <name type="scientific">Trichonephila clavata</name>
    <name type="common">Joro spider</name>
    <name type="synonym">Nephila clavata</name>
    <dbReference type="NCBI Taxonomy" id="2740835"/>
    <lineage>
        <taxon>Eukaryota</taxon>
        <taxon>Metazoa</taxon>
        <taxon>Ecdysozoa</taxon>
        <taxon>Arthropoda</taxon>
        <taxon>Chelicerata</taxon>
        <taxon>Arachnida</taxon>
        <taxon>Araneae</taxon>
        <taxon>Araneomorphae</taxon>
        <taxon>Entelegynae</taxon>
        <taxon>Araneoidea</taxon>
        <taxon>Nephilidae</taxon>
        <taxon>Trichonephila</taxon>
    </lineage>
</organism>
<protein>
    <submittedName>
        <fullName evidence="1">Uncharacterized protein</fullName>
    </submittedName>
</protein>
<gene>
    <name evidence="1" type="primary">NCL1_48543</name>
    <name evidence="1" type="ORF">TNCT_674941</name>
</gene>
<dbReference type="Proteomes" id="UP000887116">
    <property type="component" value="Unassembled WGS sequence"/>
</dbReference>
<keyword evidence="2" id="KW-1185">Reference proteome</keyword>
<reference evidence="1" key="1">
    <citation type="submission" date="2020-07" db="EMBL/GenBank/DDBJ databases">
        <title>Multicomponent nature underlies the extraordinary mechanical properties of spider dragline silk.</title>
        <authorList>
            <person name="Kono N."/>
            <person name="Nakamura H."/>
            <person name="Mori M."/>
            <person name="Yoshida Y."/>
            <person name="Ohtoshi R."/>
            <person name="Malay A.D."/>
            <person name="Moran D.A.P."/>
            <person name="Tomita M."/>
            <person name="Numata K."/>
            <person name="Arakawa K."/>
        </authorList>
    </citation>
    <scope>NUCLEOTIDE SEQUENCE</scope>
</reference>
<dbReference type="EMBL" id="BMAO01004091">
    <property type="protein sequence ID" value="GFQ92335.1"/>
    <property type="molecule type" value="Genomic_DNA"/>
</dbReference>
<proteinExistence type="predicted"/>
<dbReference type="OrthoDB" id="410155at2759"/>
<sequence>MTSIEEPGSLVGDPSDQCVEMEEIPTKNLTDEERCSTLSSLETQIQVFDARRDYVIRLMEIDKLNGSPLPETMPQLVSEKENLEDKIKYLEGKTHEILPCPIANCRHHIRYKAFKRPAEPIIRPSILEASISKKSKINDNVFSYPKKPAKSVPVEIGINQVKTKNSFAALNTAETDAEDVTPVPNKIKPIMMRISASYNLILQELHRTYPTAVNTHINDSLPELSSDHNPIQLHFPRTSNFEIPPPQVNTTWSIFTKSLANYENFDLPSANSTGDIDSQVSNLTTEILSAHSNASKPINPTEPPYVQGELKQLLKDRNRARKIWQYTRHPQHKTDLNRLQNIIKRKTYTYRQQAWEDHLTSLDAEDNSLWRTAKAFRKKATPISAIQGPHGIALSDTNKTDLIATSLE</sequence>
<accession>A0A8X6FYC4</accession>
<feature type="non-terminal residue" evidence="1">
    <location>
        <position position="408"/>
    </location>
</feature>
<comment type="caution">
    <text evidence="1">The sequence shown here is derived from an EMBL/GenBank/DDBJ whole genome shotgun (WGS) entry which is preliminary data.</text>
</comment>
<evidence type="ECO:0000313" key="1">
    <source>
        <dbReference type="EMBL" id="GFQ92335.1"/>
    </source>
</evidence>
<evidence type="ECO:0000313" key="2">
    <source>
        <dbReference type="Proteomes" id="UP000887116"/>
    </source>
</evidence>
<dbReference type="AlphaFoldDB" id="A0A8X6FYC4"/>
<name>A0A8X6FYC4_TRICU</name>